<dbReference type="OrthoDB" id="9795666at2"/>
<dbReference type="InterPro" id="IPR007627">
    <property type="entry name" value="RNA_pol_sigma70_r2"/>
</dbReference>
<keyword evidence="8" id="KW-1185">Reference proteome</keyword>
<accession>A0A1U7NF58</accession>
<dbReference type="Gene3D" id="1.10.1740.10">
    <property type="match status" value="1"/>
</dbReference>
<comment type="caution">
    <text evidence="7">The sequence shown here is derived from an EMBL/GenBank/DDBJ whole genome shotgun (WGS) entry which is preliminary data.</text>
</comment>
<dbReference type="Gene3D" id="1.10.10.10">
    <property type="entry name" value="Winged helix-like DNA-binding domain superfamily/Winged helix DNA-binding domain"/>
    <property type="match status" value="1"/>
</dbReference>
<organism evidence="7 8">
    <name type="scientific">Ileibacterium valens</name>
    <dbReference type="NCBI Taxonomy" id="1862668"/>
    <lineage>
        <taxon>Bacteria</taxon>
        <taxon>Bacillati</taxon>
        <taxon>Bacillota</taxon>
        <taxon>Erysipelotrichia</taxon>
        <taxon>Erysipelotrichales</taxon>
        <taxon>Erysipelotrichaceae</taxon>
        <taxon>Ileibacterium</taxon>
    </lineage>
</organism>
<dbReference type="CDD" id="cd06171">
    <property type="entry name" value="Sigma70_r4"/>
    <property type="match status" value="1"/>
</dbReference>
<evidence type="ECO:0000256" key="2">
    <source>
        <dbReference type="ARBA" id="ARBA00023015"/>
    </source>
</evidence>
<keyword evidence="2" id="KW-0805">Transcription regulation</keyword>
<dbReference type="InterPro" id="IPR039425">
    <property type="entry name" value="RNA_pol_sigma-70-like"/>
</dbReference>
<dbReference type="Proteomes" id="UP000186341">
    <property type="component" value="Unassembled WGS sequence"/>
</dbReference>
<sequence length="160" mass="19318">MKLSVEYLIPKYQDNLYQAAFSVLQNPADAQDAVQTTMIRYHYLNQEFEDEEHIRKWLFKTVINASKDIRRSFWRRNKVSLEETMASIEFERIQDQSLFQEVCSLPEKYRIVIQLFYYEEFTIQEISQLLSITQSNVKKRLSRARDKLRNVLEQEDEHVN</sequence>
<dbReference type="PANTHER" id="PTHR43133:SF51">
    <property type="entry name" value="RNA POLYMERASE SIGMA FACTOR"/>
    <property type="match status" value="1"/>
</dbReference>
<dbReference type="InterPro" id="IPR036388">
    <property type="entry name" value="WH-like_DNA-bd_sf"/>
</dbReference>
<proteinExistence type="inferred from homology"/>
<keyword evidence="3" id="KW-0731">Sigma factor</keyword>
<evidence type="ECO:0000313" key="8">
    <source>
        <dbReference type="Proteomes" id="UP000186341"/>
    </source>
</evidence>
<evidence type="ECO:0000259" key="6">
    <source>
        <dbReference type="Pfam" id="PF08281"/>
    </source>
</evidence>
<dbReference type="NCBIfam" id="TIGR02937">
    <property type="entry name" value="sigma70-ECF"/>
    <property type="match status" value="1"/>
</dbReference>
<dbReference type="GO" id="GO:0003677">
    <property type="term" value="F:DNA binding"/>
    <property type="evidence" value="ECO:0007669"/>
    <property type="project" value="InterPro"/>
</dbReference>
<dbReference type="InterPro" id="IPR013325">
    <property type="entry name" value="RNA_pol_sigma_r2"/>
</dbReference>
<name>A0A1U7NF58_9FIRM</name>
<reference evidence="7 8" key="1">
    <citation type="submission" date="2016-11" db="EMBL/GenBank/DDBJ databases">
        <title>Description of two novel members of the family Erysipelotrichaceae: Ileibacterium lipovorans gen. nov., sp. nov. and Dubosiella newyorkensis, gen. nov., sp. nov.</title>
        <authorList>
            <person name="Cox L.M."/>
            <person name="Sohn J."/>
            <person name="Tyrrell K.L."/>
            <person name="Citron D.M."/>
            <person name="Lawson P.A."/>
            <person name="Patel N.B."/>
            <person name="Iizumi T."/>
            <person name="Perez-Perez G.I."/>
            <person name="Goldstein E.J."/>
            <person name="Blaser M.J."/>
        </authorList>
    </citation>
    <scope>NUCLEOTIDE SEQUENCE [LARGE SCALE GENOMIC DNA]</scope>
    <source>
        <strain evidence="7 8">NYU-BL-A3</strain>
    </source>
</reference>
<dbReference type="SUPFAM" id="SSF88946">
    <property type="entry name" value="Sigma2 domain of RNA polymerase sigma factors"/>
    <property type="match status" value="1"/>
</dbReference>
<evidence type="ECO:0000256" key="4">
    <source>
        <dbReference type="ARBA" id="ARBA00023163"/>
    </source>
</evidence>
<dbReference type="GO" id="GO:0006352">
    <property type="term" value="P:DNA-templated transcription initiation"/>
    <property type="evidence" value="ECO:0007669"/>
    <property type="project" value="InterPro"/>
</dbReference>
<protein>
    <submittedName>
        <fullName evidence="7">RNA polymerase subunit sigma</fullName>
    </submittedName>
</protein>
<keyword evidence="4" id="KW-0804">Transcription</keyword>
<dbReference type="Pfam" id="PF04542">
    <property type="entry name" value="Sigma70_r2"/>
    <property type="match status" value="1"/>
</dbReference>
<gene>
    <name evidence="7" type="ORF">BO222_08215</name>
</gene>
<dbReference type="Pfam" id="PF08281">
    <property type="entry name" value="Sigma70_r4_2"/>
    <property type="match status" value="1"/>
</dbReference>
<evidence type="ECO:0000256" key="1">
    <source>
        <dbReference type="ARBA" id="ARBA00010641"/>
    </source>
</evidence>
<evidence type="ECO:0000256" key="3">
    <source>
        <dbReference type="ARBA" id="ARBA00023082"/>
    </source>
</evidence>
<dbReference type="GO" id="GO:0016987">
    <property type="term" value="F:sigma factor activity"/>
    <property type="evidence" value="ECO:0007669"/>
    <property type="project" value="UniProtKB-KW"/>
</dbReference>
<feature type="domain" description="RNA polymerase sigma-70 region 2" evidence="5">
    <location>
        <begin position="9"/>
        <end position="75"/>
    </location>
</feature>
<dbReference type="InterPro" id="IPR013249">
    <property type="entry name" value="RNA_pol_sigma70_r4_t2"/>
</dbReference>
<feature type="domain" description="RNA polymerase sigma factor 70 region 4 type 2" evidence="6">
    <location>
        <begin position="102"/>
        <end position="148"/>
    </location>
</feature>
<evidence type="ECO:0000313" key="7">
    <source>
        <dbReference type="EMBL" id="OLU38543.1"/>
    </source>
</evidence>
<dbReference type="AlphaFoldDB" id="A0A1U7NF58"/>
<dbReference type="PANTHER" id="PTHR43133">
    <property type="entry name" value="RNA POLYMERASE ECF-TYPE SIGMA FACTO"/>
    <property type="match status" value="1"/>
</dbReference>
<dbReference type="SUPFAM" id="SSF88659">
    <property type="entry name" value="Sigma3 and sigma4 domains of RNA polymerase sigma factors"/>
    <property type="match status" value="1"/>
</dbReference>
<evidence type="ECO:0000259" key="5">
    <source>
        <dbReference type="Pfam" id="PF04542"/>
    </source>
</evidence>
<dbReference type="EMBL" id="MPJW01000162">
    <property type="protein sequence ID" value="OLU38543.1"/>
    <property type="molecule type" value="Genomic_DNA"/>
</dbReference>
<dbReference type="InterPro" id="IPR013324">
    <property type="entry name" value="RNA_pol_sigma_r3/r4-like"/>
</dbReference>
<comment type="similarity">
    <text evidence="1">Belongs to the sigma-70 factor family. ECF subfamily.</text>
</comment>
<dbReference type="InterPro" id="IPR014284">
    <property type="entry name" value="RNA_pol_sigma-70_dom"/>
</dbReference>